<name>W6Q1E6_PENRF</name>
<proteinExistence type="predicted"/>
<dbReference type="AlphaFoldDB" id="W6Q1E6"/>
<dbReference type="Proteomes" id="UP000030686">
    <property type="component" value="Unassembled WGS sequence"/>
</dbReference>
<reference evidence="1" key="1">
    <citation type="journal article" date="2014" name="Nat. Commun.">
        <title>Multiple recent horizontal transfers of a large genomic region in cheese making fungi.</title>
        <authorList>
            <person name="Cheeseman K."/>
            <person name="Ropars J."/>
            <person name="Renault P."/>
            <person name="Dupont J."/>
            <person name="Gouzy J."/>
            <person name="Branca A."/>
            <person name="Abraham A.L."/>
            <person name="Ceppi M."/>
            <person name="Conseiller E."/>
            <person name="Debuchy R."/>
            <person name="Malagnac F."/>
            <person name="Goarin A."/>
            <person name="Silar P."/>
            <person name="Lacoste S."/>
            <person name="Sallet E."/>
            <person name="Bensimon A."/>
            <person name="Giraud T."/>
            <person name="Brygoo Y."/>
        </authorList>
    </citation>
    <scope>NUCLEOTIDE SEQUENCE [LARGE SCALE GENOMIC DNA]</scope>
    <source>
        <strain evidence="1">FM164</strain>
    </source>
</reference>
<dbReference type="EMBL" id="HG792015">
    <property type="protein sequence ID" value="CDM28044.1"/>
    <property type="molecule type" value="Genomic_DNA"/>
</dbReference>
<keyword evidence="2" id="KW-1185">Reference proteome</keyword>
<sequence length="63" mass="7191">MILADFFDIDRAYAVCCLFRLCLCDLLPLYLMLKDSKQQDLSNKDLWIQTQSSDPSLGSLSKS</sequence>
<evidence type="ECO:0000313" key="2">
    <source>
        <dbReference type="Proteomes" id="UP000030686"/>
    </source>
</evidence>
<evidence type="ECO:0000313" key="1">
    <source>
        <dbReference type="EMBL" id="CDM28044.1"/>
    </source>
</evidence>
<accession>W6Q1E6</accession>
<organism evidence="1 2">
    <name type="scientific">Penicillium roqueforti (strain FM164)</name>
    <dbReference type="NCBI Taxonomy" id="1365484"/>
    <lineage>
        <taxon>Eukaryota</taxon>
        <taxon>Fungi</taxon>
        <taxon>Dikarya</taxon>
        <taxon>Ascomycota</taxon>
        <taxon>Pezizomycotina</taxon>
        <taxon>Eurotiomycetes</taxon>
        <taxon>Eurotiomycetidae</taxon>
        <taxon>Eurotiales</taxon>
        <taxon>Aspergillaceae</taxon>
        <taxon>Penicillium</taxon>
    </lineage>
</organism>
<protein>
    <submittedName>
        <fullName evidence="1">Genomic scaffold, ProqFM164S01</fullName>
    </submittedName>
</protein>
<gene>
    <name evidence="1" type="ORF">PROQFM164_S01g001855</name>
</gene>